<name>A0A0C9XU28_9AGAR</name>
<dbReference type="HOGENOM" id="CLU_2158842_0_0_1"/>
<proteinExistence type="predicted"/>
<accession>A0A0C9XU28</accession>
<evidence type="ECO:0000313" key="1">
    <source>
        <dbReference type="EMBL" id="KIK01212.1"/>
    </source>
</evidence>
<protein>
    <submittedName>
        <fullName evidence="1">Uncharacterized protein</fullName>
    </submittedName>
</protein>
<reference evidence="2" key="2">
    <citation type="submission" date="2015-01" db="EMBL/GenBank/DDBJ databases">
        <title>Evolutionary Origins and Diversification of the Mycorrhizal Mutualists.</title>
        <authorList>
            <consortium name="DOE Joint Genome Institute"/>
            <consortium name="Mycorrhizal Genomics Consortium"/>
            <person name="Kohler A."/>
            <person name="Kuo A."/>
            <person name="Nagy L.G."/>
            <person name="Floudas D."/>
            <person name="Copeland A."/>
            <person name="Barry K.W."/>
            <person name="Cichocki N."/>
            <person name="Veneault-Fourrey C."/>
            <person name="LaButti K."/>
            <person name="Lindquist E.A."/>
            <person name="Lipzen A."/>
            <person name="Lundell T."/>
            <person name="Morin E."/>
            <person name="Murat C."/>
            <person name="Riley R."/>
            <person name="Ohm R."/>
            <person name="Sun H."/>
            <person name="Tunlid A."/>
            <person name="Henrissat B."/>
            <person name="Grigoriev I.V."/>
            <person name="Hibbett D.S."/>
            <person name="Martin F."/>
        </authorList>
    </citation>
    <scope>NUCLEOTIDE SEQUENCE [LARGE SCALE GENOMIC DNA]</scope>
    <source>
        <strain evidence="2">LaAM-08-1</strain>
    </source>
</reference>
<dbReference type="EMBL" id="KN838610">
    <property type="protein sequence ID" value="KIK01212.1"/>
    <property type="molecule type" value="Genomic_DNA"/>
</dbReference>
<gene>
    <name evidence="1" type="ORF">K443DRAFT_575414</name>
</gene>
<evidence type="ECO:0000313" key="2">
    <source>
        <dbReference type="Proteomes" id="UP000054477"/>
    </source>
</evidence>
<sequence length="111" mass="13009">MKPSSSRSQLRQIVTLRGHFQSLKLEGRDGCVQCGWMRSRSIDWVWQIRACLENKEVMPQLEETYHQLNAAQLQGLVELVSHLGFSSFQDRQWEHRNQELPLAMSLTRNIE</sequence>
<dbReference type="AlphaFoldDB" id="A0A0C9XU28"/>
<organism evidence="1 2">
    <name type="scientific">Laccaria amethystina LaAM-08-1</name>
    <dbReference type="NCBI Taxonomy" id="1095629"/>
    <lineage>
        <taxon>Eukaryota</taxon>
        <taxon>Fungi</taxon>
        <taxon>Dikarya</taxon>
        <taxon>Basidiomycota</taxon>
        <taxon>Agaricomycotina</taxon>
        <taxon>Agaricomycetes</taxon>
        <taxon>Agaricomycetidae</taxon>
        <taxon>Agaricales</taxon>
        <taxon>Agaricineae</taxon>
        <taxon>Hydnangiaceae</taxon>
        <taxon>Laccaria</taxon>
    </lineage>
</organism>
<reference evidence="1 2" key="1">
    <citation type="submission" date="2014-04" db="EMBL/GenBank/DDBJ databases">
        <authorList>
            <consortium name="DOE Joint Genome Institute"/>
            <person name="Kuo A."/>
            <person name="Kohler A."/>
            <person name="Nagy L.G."/>
            <person name="Floudas D."/>
            <person name="Copeland A."/>
            <person name="Barry K.W."/>
            <person name="Cichocki N."/>
            <person name="Veneault-Fourrey C."/>
            <person name="LaButti K."/>
            <person name="Lindquist E.A."/>
            <person name="Lipzen A."/>
            <person name="Lundell T."/>
            <person name="Morin E."/>
            <person name="Murat C."/>
            <person name="Sun H."/>
            <person name="Tunlid A."/>
            <person name="Henrissat B."/>
            <person name="Grigoriev I.V."/>
            <person name="Hibbett D.S."/>
            <person name="Martin F."/>
            <person name="Nordberg H.P."/>
            <person name="Cantor M.N."/>
            <person name="Hua S.X."/>
        </authorList>
    </citation>
    <scope>NUCLEOTIDE SEQUENCE [LARGE SCALE GENOMIC DNA]</scope>
    <source>
        <strain evidence="1 2">LaAM-08-1</strain>
    </source>
</reference>
<dbReference type="Proteomes" id="UP000054477">
    <property type="component" value="Unassembled WGS sequence"/>
</dbReference>
<keyword evidence="2" id="KW-1185">Reference proteome</keyword>